<organism evidence="6 7">
    <name type="scientific">Comamonas aquatica DA1877</name>
    <dbReference type="NCBI Taxonomy" id="1457173"/>
    <lineage>
        <taxon>Bacteria</taxon>
        <taxon>Pseudomonadati</taxon>
        <taxon>Pseudomonadota</taxon>
        <taxon>Betaproteobacteria</taxon>
        <taxon>Burkholderiales</taxon>
        <taxon>Comamonadaceae</taxon>
        <taxon>Comamonas</taxon>
    </lineage>
</organism>
<evidence type="ECO:0000313" key="6">
    <source>
        <dbReference type="EMBL" id="EXU79134.1"/>
    </source>
</evidence>
<dbReference type="CDD" id="cd00002">
    <property type="entry name" value="YbaK_deacylase"/>
    <property type="match status" value="1"/>
</dbReference>
<dbReference type="EMBL" id="JBOK01000020">
    <property type="protein sequence ID" value="EXU79134.1"/>
    <property type="molecule type" value="Genomic_DNA"/>
</dbReference>
<evidence type="ECO:0000259" key="5">
    <source>
        <dbReference type="Pfam" id="PF04073"/>
    </source>
</evidence>
<comment type="caution">
    <text evidence="6">The sequence shown here is derived from an EMBL/GenBank/DDBJ whole genome shotgun (WGS) entry which is preliminary data.</text>
</comment>
<keyword evidence="7" id="KW-1185">Reference proteome</keyword>
<evidence type="ECO:0000256" key="2">
    <source>
        <dbReference type="ARBA" id="ARBA00022917"/>
    </source>
</evidence>
<dbReference type="PATRIC" id="fig|1457173.3.peg.3024"/>
<evidence type="ECO:0000256" key="3">
    <source>
        <dbReference type="ARBA" id="ARBA00023239"/>
    </source>
</evidence>
<dbReference type="InterPro" id="IPR004369">
    <property type="entry name" value="Prolyl-tRNA_editing_YbaK/EbsC"/>
</dbReference>
<dbReference type="EC" id="4.2.-.-" evidence="4"/>
<dbReference type="Proteomes" id="UP000020766">
    <property type="component" value="Unassembled WGS sequence"/>
</dbReference>
<dbReference type="Gene3D" id="3.90.960.10">
    <property type="entry name" value="YbaK/aminoacyl-tRNA synthetase-associated domain"/>
    <property type="match status" value="1"/>
</dbReference>
<dbReference type="SUPFAM" id="SSF55826">
    <property type="entry name" value="YbaK/ProRS associated domain"/>
    <property type="match status" value="1"/>
</dbReference>
<dbReference type="GO" id="GO:0016829">
    <property type="term" value="F:lyase activity"/>
    <property type="evidence" value="ECO:0007669"/>
    <property type="project" value="UniProtKB-KW"/>
</dbReference>
<keyword evidence="3 4" id="KW-0456">Lyase</keyword>
<dbReference type="GO" id="GO:0006412">
    <property type="term" value="P:translation"/>
    <property type="evidence" value="ECO:0007669"/>
    <property type="project" value="UniProtKB-KW"/>
</dbReference>
<dbReference type="InterPro" id="IPR007214">
    <property type="entry name" value="YbaK/aa-tRNA-synth-assoc-dom"/>
</dbReference>
<dbReference type="GO" id="GO:0002161">
    <property type="term" value="F:aminoacyl-tRNA deacylase activity"/>
    <property type="evidence" value="ECO:0007669"/>
    <property type="project" value="InterPro"/>
</dbReference>
<sequence length="165" mass="18063">MAKKDKVHVSETPATQWLKAHRVAFTEHPYDYVEHGGTTESARQLGLDEHTVVKTLVMQDQDAKPLIVLMHGDCTVSTKNLARQIGAKSVEPCKPEVANRHSGYLVGGTSPFGTRKALPVYIEQSILDLPRIAINGGRRGFLVQLDPRVCVELLGAQPVQCALAQ</sequence>
<feature type="domain" description="YbaK/aminoacyl-tRNA synthetase-associated" evidence="5">
    <location>
        <begin position="39"/>
        <end position="148"/>
    </location>
</feature>
<comment type="similarity">
    <text evidence="1 4">Belongs to the prolyl-tRNA editing family. YbaK/EbsC subfamily.</text>
</comment>
<dbReference type="PIRSF" id="PIRSF006181">
    <property type="entry name" value="EbsC_YbaK"/>
    <property type="match status" value="1"/>
</dbReference>
<keyword evidence="2 4" id="KW-0648">Protein biosynthesis</keyword>
<dbReference type="AlphaFoldDB" id="A0A014MLY0"/>
<gene>
    <name evidence="6" type="ORF">AX13_08000</name>
</gene>
<dbReference type="PANTHER" id="PTHR30411">
    <property type="entry name" value="CYTOPLASMIC PROTEIN"/>
    <property type="match status" value="1"/>
</dbReference>
<proteinExistence type="inferred from homology"/>
<accession>A0A014MLY0</accession>
<protein>
    <recommendedName>
        <fullName evidence="4">Cys-tRNA(Pro)/Cys-tRNA(Cys) deacylase</fullName>
        <ecNumber evidence="4">4.2.-.-</ecNumber>
    </recommendedName>
</protein>
<name>A0A014MLY0_9BURK</name>
<reference evidence="6 7" key="1">
    <citation type="submission" date="2014-01" db="EMBL/GenBank/DDBJ databases">
        <title>Interspecies Systems Biology Uncovers Metabolites Affecting C. elegans Gene Expression and Life History Traits.</title>
        <authorList>
            <person name="Watson E."/>
            <person name="Macneil L.T."/>
            <person name="Ritter A.D."/>
            <person name="Yilmaz L.S."/>
            <person name="Rosebrock A.P."/>
            <person name="Caudy A.A."/>
            <person name="Walhout A.J."/>
        </authorList>
    </citation>
    <scope>NUCLEOTIDE SEQUENCE [LARGE SCALE GENOMIC DNA]</scope>
    <source>
        <strain evidence="6 7">DA1877</strain>
    </source>
</reference>
<dbReference type="PANTHER" id="PTHR30411:SF0">
    <property type="entry name" value="CYS-TRNA(PRO)_CYS-TRNA(CYS) DEACYLASE YBAK"/>
    <property type="match status" value="1"/>
</dbReference>
<dbReference type="Pfam" id="PF04073">
    <property type="entry name" value="tRNA_edit"/>
    <property type="match status" value="1"/>
</dbReference>
<dbReference type="RefSeq" id="WP_043386120.1">
    <property type="nucleotide sequence ID" value="NZ_JBOK01000020.1"/>
</dbReference>
<evidence type="ECO:0000256" key="1">
    <source>
        <dbReference type="ARBA" id="ARBA00009798"/>
    </source>
</evidence>
<evidence type="ECO:0000256" key="4">
    <source>
        <dbReference type="PIRNR" id="PIRNR006181"/>
    </source>
</evidence>
<dbReference type="STRING" id="225991.MA05_08605"/>
<dbReference type="NCBIfam" id="TIGR00011">
    <property type="entry name" value="YbaK_EbsC"/>
    <property type="match status" value="1"/>
</dbReference>
<evidence type="ECO:0000313" key="7">
    <source>
        <dbReference type="Proteomes" id="UP000020766"/>
    </source>
</evidence>
<dbReference type="InterPro" id="IPR036754">
    <property type="entry name" value="YbaK/aa-tRNA-synt-asso_dom_sf"/>
</dbReference>